<dbReference type="SUPFAM" id="SSF46894">
    <property type="entry name" value="C-terminal effector domain of the bipartite response regulators"/>
    <property type="match status" value="1"/>
</dbReference>
<dbReference type="InterPro" id="IPR011006">
    <property type="entry name" value="CheY-like_superfamily"/>
</dbReference>
<feature type="modified residue" description="4-aspartylphosphate" evidence="5">
    <location>
        <position position="65"/>
    </location>
</feature>
<dbReference type="Proteomes" id="UP001183390">
    <property type="component" value="Unassembled WGS sequence"/>
</dbReference>
<evidence type="ECO:0000259" key="7">
    <source>
        <dbReference type="PROSITE" id="PS50110"/>
    </source>
</evidence>
<evidence type="ECO:0000256" key="2">
    <source>
        <dbReference type="ARBA" id="ARBA00023015"/>
    </source>
</evidence>
<dbReference type="Pfam" id="PF00196">
    <property type="entry name" value="GerE"/>
    <property type="match status" value="1"/>
</dbReference>
<dbReference type="InterPro" id="IPR000792">
    <property type="entry name" value="Tscrpt_reg_LuxR_C"/>
</dbReference>
<dbReference type="PROSITE" id="PS50110">
    <property type="entry name" value="RESPONSE_REGULATORY"/>
    <property type="match status" value="1"/>
</dbReference>
<evidence type="ECO:0000256" key="5">
    <source>
        <dbReference type="PROSITE-ProRule" id="PRU00169"/>
    </source>
</evidence>
<keyword evidence="9" id="KW-1185">Reference proteome</keyword>
<feature type="domain" description="HTH luxR-type" evidence="6">
    <location>
        <begin position="160"/>
        <end position="225"/>
    </location>
</feature>
<evidence type="ECO:0000313" key="8">
    <source>
        <dbReference type="EMBL" id="MDT0326965.1"/>
    </source>
</evidence>
<evidence type="ECO:0000256" key="3">
    <source>
        <dbReference type="ARBA" id="ARBA00023125"/>
    </source>
</evidence>
<gene>
    <name evidence="8" type="ORF">RM479_00900</name>
</gene>
<proteinExistence type="predicted"/>
<dbReference type="SMART" id="SM00448">
    <property type="entry name" value="REC"/>
    <property type="match status" value="1"/>
</dbReference>
<dbReference type="PRINTS" id="PR00038">
    <property type="entry name" value="HTHLUXR"/>
</dbReference>
<organism evidence="8 9">
    <name type="scientific">Nocardiopsis lambiniae</name>
    <dbReference type="NCBI Taxonomy" id="3075539"/>
    <lineage>
        <taxon>Bacteria</taxon>
        <taxon>Bacillati</taxon>
        <taxon>Actinomycetota</taxon>
        <taxon>Actinomycetes</taxon>
        <taxon>Streptosporangiales</taxon>
        <taxon>Nocardiopsidaceae</taxon>
        <taxon>Nocardiopsis</taxon>
    </lineage>
</organism>
<dbReference type="Pfam" id="PF00072">
    <property type="entry name" value="Response_reg"/>
    <property type="match status" value="1"/>
</dbReference>
<dbReference type="InterPro" id="IPR058245">
    <property type="entry name" value="NreC/VraR/RcsB-like_REC"/>
</dbReference>
<keyword evidence="3" id="KW-0238">DNA-binding</keyword>
<dbReference type="InterPro" id="IPR016032">
    <property type="entry name" value="Sig_transdc_resp-reg_C-effctor"/>
</dbReference>
<dbReference type="SUPFAM" id="SSF52172">
    <property type="entry name" value="CheY-like"/>
    <property type="match status" value="1"/>
</dbReference>
<comment type="caution">
    <text evidence="8">The sequence shown here is derived from an EMBL/GenBank/DDBJ whole genome shotgun (WGS) entry which is preliminary data.</text>
</comment>
<reference evidence="9" key="1">
    <citation type="submission" date="2023-07" db="EMBL/GenBank/DDBJ databases">
        <title>30 novel species of actinomycetes from the DSMZ collection.</title>
        <authorList>
            <person name="Nouioui I."/>
        </authorList>
    </citation>
    <scope>NUCLEOTIDE SEQUENCE [LARGE SCALE GENOMIC DNA]</scope>
    <source>
        <strain evidence="9">DSM 44743</strain>
    </source>
</reference>
<dbReference type="InterPro" id="IPR039420">
    <property type="entry name" value="WalR-like"/>
</dbReference>
<name>A0ABU2M2V2_9ACTN</name>
<dbReference type="CDD" id="cd06170">
    <property type="entry name" value="LuxR_C_like"/>
    <property type="match status" value="1"/>
</dbReference>
<dbReference type="Gene3D" id="3.40.50.2300">
    <property type="match status" value="1"/>
</dbReference>
<sequence length="232" mass="25046">MNRTTATGGSRLTNVLVVDDQTLIRTAIIDLVAHGDGLEVVGEAADGGRAVELARRMRPDVVLMDIRMPGMDGIAATRTICADPDLQEVRVLILTTFEEDRYIVGALRAGASGFIGKGAEPEQIVGAIHAVHRGDALLSPTATRSLIDRYVRQSAPDQRVPEALAHLTEREIEVLTMVGTGLSNDEIAADLVISPHTAKTHVNRVMTKLHAHDRAQLVIAAYENGLVRPQDR</sequence>
<evidence type="ECO:0000256" key="1">
    <source>
        <dbReference type="ARBA" id="ARBA00022553"/>
    </source>
</evidence>
<evidence type="ECO:0000259" key="6">
    <source>
        <dbReference type="PROSITE" id="PS50043"/>
    </source>
</evidence>
<dbReference type="PANTHER" id="PTHR43214">
    <property type="entry name" value="TWO-COMPONENT RESPONSE REGULATOR"/>
    <property type="match status" value="1"/>
</dbReference>
<keyword evidence="2" id="KW-0805">Transcription regulation</keyword>
<dbReference type="EMBL" id="JAVREP010000001">
    <property type="protein sequence ID" value="MDT0326965.1"/>
    <property type="molecule type" value="Genomic_DNA"/>
</dbReference>
<dbReference type="PANTHER" id="PTHR43214:SF24">
    <property type="entry name" value="TRANSCRIPTIONAL REGULATORY PROTEIN NARL-RELATED"/>
    <property type="match status" value="1"/>
</dbReference>
<dbReference type="InterPro" id="IPR001789">
    <property type="entry name" value="Sig_transdc_resp-reg_receiver"/>
</dbReference>
<protein>
    <submittedName>
        <fullName evidence="8">Response regulator transcription factor</fullName>
    </submittedName>
</protein>
<evidence type="ECO:0000313" key="9">
    <source>
        <dbReference type="Proteomes" id="UP001183390"/>
    </source>
</evidence>
<dbReference type="CDD" id="cd17535">
    <property type="entry name" value="REC_NarL-like"/>
    <property type="match status" value="1"/>
</dbReference>
<dbReference type="SMART" id="SM00421">
    <property type="entry name" value="HTH_LUXR"/>
    <property type="match status" value="1"/>
</dbReference>
<keyword evidence="4" id="KW-0804">Transcription</keyword>
<evidence type="ECO:0000256" key="4">
    <source>
        <dbReference type="ARBA" id="ARBA00023163"/>
    </source>
</evidence>
<keyword evidence="1 5" id="KW-0597">Phosphoprotein</keyword>
<feature type="domain" description="Response regulatory" evidence="7">
    <location>
        <begin position="14"/>
        <end position="132"/>
    </location>
</feature>
<accession>A0ABU2M2V2</accession>
<dbReference type="PROSITE" id="PS50043">
    <property type="entry name" value="HTH_LUXR_2"/>
    <property type="match status" value="1"/>
</dbReference>